<evidence type="ECO:0000256" key="2">
    <source>
        <dbReference type="ARBA" id="ARBA00004241"/>
    </source>
</evidence>
<evidence type="ECO:0000256" key="10">
    <source>
        <dbReference type="PIRNR" id="PIRNR029928"/>
    </source>
</evidence>
<comment type="similarity">
    <text evidence="9 10">Belongs to the ComGC family.</text>
</comment>
<protein>
    <recommendedName>
        <fullName evidence="10">ComG operon protein 3</fullName>
    </recommendedName>
</protein>
<dbReference type="RefSeq" id="WP_011066307.1">
    <property type="nucleotide sequence ID" value="NC_004193.1"/>
</dbReference>
<dbReference type="KEGG" id="oih:OB1910"/>
<keyword evidence="6 10" id="KW-1133">Transmembrane helix</keyword>
<comment type="subcellular location">
    <subcellularLocation>
        <location evidence="1">Cell membrane</location>
        <topology evidence="1">Single-pass membrane protein</topology>
    </subcellularLocation>
    <subcellularLocation>
        <location evidence="2">Cell surface</location>
    </subcellularLocation>
</comment>
<proteinExistence type="inferred from homology"/>
<evidence type="ECO:0000256" key="9">
    <source>
        <dbReference type="ARBA" id="ARBA00043982"/>
    </source>
</evidence>
<reference evidence="12 13" key="2">
    <citation type="journal article" date="2002" name="Nucleic Acids Res.">
        <title>Genome sequence of Oceanobacillus iheyensis isolated from the Iheya Ridge and its unexpected adaptive capabilities to extreme environments.</title>
        <authorList>
            <person name="Takami H."/>
            <person name="Takaki Y."/>
            <person name="Uchiyama I."/>
        </authorList>
    </citation>
    <scope>NUCLEOTIDE SEQUENCE [LARGE SCALE GENOMIC DNA]</scope>
    <source>
        <strain evidence="13">DSM 14371 / CIP 107618 / JCM 11309 / KCTC 3954 / HTE831</strain>
    </source>
</reference>
<dbReference type="GO" id="GO:0003677">
    <property type="term" value="F:DNA binding"/>
    <property type="evidence" value="ECO:0007669"/>
    <property type="project" value="UniProtKB-KW"/>
</dbReference>
<accession>Q8CXD7</accession>
<keyword evidence="12" id="KW-0238">DNA-binding</keyword>
<gene>
    <name evidence="12" type="primary">comGC</name>
</gene>
<organism evidence="12 13">
    <name type="scientific">Oceanobacillus iheyensis (strain DSM 14371 / CIP 107618 / JCM 11309 / KCTC 3954 / HTE831)</name>
    <dbReference type="NCBI Taxonomy" id="221109"/>
    <lineage>
        <taxon>Bacteria</taxon>
        <taxon>Bacillati</taxon>
        <taxon>Bacillota</taxon>
        <taxon>Bacilli</taxon>
        <taxon>Bacillales</taxon>
        <taxon>Bacillaceae</taxon>
        <taxon>Oceanobacillus</taxon>
    </lineage>
</organism>
<dbReference type="Gene3D" id="3.30.700.10">
    <property type="entry name" value="Glycoprotein, Type 4 Pilin"/>
    <property type="match status" value="1"/>
</dbReference>
<dbReference type="PhylomeDB" id="Q8CXD7"/>
<dbReference type="GO" id="GO:0015628">
    <property type="term" value="P:protein secretion by the type II secretion system"/>
    <property type="evidence" value="ECO:0007669"/>
    <property type="project" value="InterPro"/>
</dbReference>
<feature type="transmembrane region" description="Helical" evidence="10">
    <location>
        <begin position="7"/>
        <end position="28"/>
    </location>
</feature>
<keyword evidence="8 10" id="KW-0178">Competence</keyword>
<evidence type="ECO:0000256" key="1">
    <source>
        <dbReference type="ARBA" id="ARBA00004162"/>
    </source>
</evidence>
<keyword evidence="13" id="KW-1185">Reference proteome</keyword>
<dbReference type="Proteomes" id="UP000000822">
    <property type="component" value="Chromosome"/>
</dbReference>
<dbReference type="GO" id="GO:0005886">
    <property type="term" value="C:plasma membrane"/>
    <property type="evidence" value="ECO:0007669"/>
    <property type="project" value="UniProtKB-SubCell"/>
</dbReference>
<evidence type="ECO:0000256" key="6">
    <source>
        <dbReference type="ARBA" id="ARBA00022989"/>
    </source>
</evidence>
<evidence type="ECO:0000256" key="7">
    <source>
        <dbReference type="ARBA" id="ARBA00023136"/>
    </source>
</evidence>
<evidence type="ECO:0000313" key="12">
    <source>
        <dbReference type="EMBL" id="BAC13866.1"/>
    </source>
</evidence>
<keyword evidence="5 10" id="KW-0812">Transmembrane</keyword>
<sequence length="100" mass="11066">MFKKESGFTLIEMLIVLMVISVLMILIIPNIGEKSEDVHSKGCEALVSVVQAQVDAFLLENGQYPSSLEELIEMDFITEDQLTCPNNNVLTYANGRVDAS</sequence>
<comment type="subunit">
    <text evidence="10">Homodimer.</text>
</comment>
<evidence type="ECO:0000256" key="4">
    <source>
        <dbReference type="ARBA" id="ARBA00022481"/>
    </source>
</evidence>
<keyword evidence="7 10" id="KW-0472">Membrane</keyword>
<dbReference type="PIRSF" id="PIRSF029928">
    <property type="entry name" value="Late_competence_ComGC"/>
    <property type="match status" value="1"/>
</dbReference>
<keyword evidence="10" id="KW-0813">Transport</keyword>
<dbReference type="Pfam" id="PF07963">
    <property type="entry name" value="N_methyl"/>
    <property type="match status" value="1"/>
</dbReference>
<dbReference type="OrthoDB" id="1798043at2"/>
<dbReference type="EMBL" id="BA000028">
    <property type="protein sequence ID" value="BAC13866.1"/>
    <property type="molecule type" value="Genomic_DNA"/>
</dbReference>
<dbReference type="PRINTS" id="PR00813">
    <property type="entry name" value="BCTERIALGSPG"/>
</dbReference>
<name>Q8CXD7_OCEIH</name>
<evidence type="ECO:0000256" key="11">
    <source>
        <dbReference type="PIRSR" id="PIRSR029928-50"/>
    </source>
</evidence>
<dbReference type="NCBIfam" id="NF040999">
    <property type="entry name" value="pilin_ComGC"/>
    <property type="match status" value="1"/>
</dbReference>
<dbReference type="InterPro" id="IPR045584">
    <property type="entry name" value="Pilin-like"/>
</dbReference>
<feature type="propeptide" id="PRO_5035536288" evidence="11">
    <location>
        <begin position="1"/>
        <end position="7"/>
    </location>
</feature>
<dbReference type="InterPro" id="IPR012902">
    <property type="entry name" value="N_methyl_site"/>
</dbReference>
<evidence type="ECO:0000256" key="3">
    <source>
        <dbReference type="ARBA" id="ARBA00022475"/>
    </source>
</evidence>
<feature type="modified residue" description="N-methylphenylalanine" evidence="11">
    <location>
        <position position="8"/>
    </location>
</feature>
<evidence type="ECO:0000256" key="8">
    <source>
        <dbReference type="ARBA" id="ARBA00023287"/>
    </source>
</evidence>
<comment type="function">
    <text evidence="10">Required for transformation and DNA binding.</text>
</comment>
<feature type="chain" id="PRO_5035536287" description="ComG operon protein 3" evidence="11">
    <location>
        <begin position="8"/>
        <end position="100"/>
    </location>
</feature>
<keyword evidence="3 10" id="KW-1003">Cell membrane</keyword>
<dbReference type="eggNOG" id="COG4537">
    <property type="taxonomic scope" value="Bacteria"/>
</dbReference>
<dbReference type="NCBIfam" id="TIGR02532">
    <property type="entry name" value="IV_pilin_GFxxxE"/>
    <property type="match status" value="1"/>
</dbReference>
<reference evidence="12 13" key="1">
    <citation type="journal article" date="2001" name="FEMS Microbiol. Lett.">
        <title>Oceanobacillus iheyensis gen. nov., sp. nov., a deep-sea extremely halotolerant and alkaliphilic species isolated from a depth of 1050 m on the Iheya Ridge.</title>
        <authorList>
            <person name="Lu J."/>
            <person name="Nogi Y."/>
            <person name="Takami H."/>
        </authorList>
    </citation>
    <scope>NUCLEOTIDE SEQUENCE [LARGE SCALE GENOMIC DNA]</scope>
    <source>
        <strain evidence="13">DSM 14371 / CIP 107618 / JCM 11309 / KCTC 3954 / HTE831</strain>
    </source>
</reference>
<dbReference type="STRING" id="221109.gene:10734150"/>
<evidence type="ECO:0000256" key="5">
    <source>
        <dbReference type="ARBA" id="ARBA00022692"/>
    </source>
</evidence>
<dbReference type="HOGENOM" id="CLU_091705_9_0_9"/>
<dbReference type="InterPro" id="IPR016940">
    <property type="entry name" value="ComGC"/>
</dbReference>
<dbReference type="PROSITE" id="PS00409">
    <property type="entry name" value="PROKAR_NTER_METHYL"/>
    <property type="match status" value="1"/>
</dbReference>
<evidence type="ECO:0000313" key="13">
    <source>
        <dbReference type="Proteomes" id="UP000000822"/>
    </source>
</evidence>
<dbReference type="SUPFAM" id="SSF54523">
    <property type="entry name" value="Pili subunits"/>
    <property type="match status" value="1"/>
</dbReference>
<dbReference type="GO" id="GO:0030420">
    <property type="term" value="P:establishment of competence for transformation"/>
    <property type="evidence" value="ECO:0007669"/>
    <property type="project" value="UniProtKB-UniRule"/>
</dbReference>
<dbReference type="InterPro" id="IPR000983">
    <property type="entry name" value="Bac_GSPG_pilin"/>
</dbReference>
<dbReference type="AlphaFoldDB" id="Q8CXD7"/>
<dbReference type="GO" id="GO:0009986">
    <property type="term" value="C:cell surface"/>
    <property type="evidence" value="ECO:0007669"/>
    <property type="project" value="UniProtKB-SubCell"/>
</dbReference>
<keyword evidence="4 11" id="KW-0488">Methylation</keyword>
<dbReference type="GO" id="GO:0015627">
    <property type="term" value="C:type II protein secretion system complex"/>
    <property type="evidence" value="ECO:0007669"/>
    <property type="project" value="InterPro"/>
</dbReference>